<keyword evidence="3" id="KW-1133">Transmembrane helix</keyword>
<dbReference type="PANTHER" id="PTHR41259:SF1">
    <property type="entry name" value="DOUBLE-STRAND BREAK REPAIR RAD50 ATPASE, PUTATIVE-RELATED"/>
    <property type="match status" value="1"/>
</dbReference>
<feature type="transmembrane region" description="Helical" evidence="3">
    <location>
        <begin position="637"/>
        <end position="656"/>
    </location>
</feature>
<dbReference type="Proteomes" id="UP000503840">
    <property type="component" value="Unassembled WGS sequence"/>
</dbReference>
<feature type="transmembrane region" description="Helical" evidence="3">
    <location>
        <begin position="595"/>
        <end position="617"/>
    </location>
</feature>
<dbReference type="InterPro" id="IPR038734">
    <property type="entry name" value="YhaN_AAA"/>
</dbReference>
<evidence type="ECO:0000313" key="5">
    <source>
        <dbReference type="EMBL" id="GFM34991.1"/>
    </source>
</evidence>
<keyword evidence="3" id="KW-0812">Transmembrane</keyword>
<dbReference type="EMBL" id="BLVO01000016">
    <property type="protein sequence ID" value="GFM34991.1"/>
    <property type="molecule type" value="Genomic_DNA"/>
</dbReference>
<evidence type="ECO:0000259" key="4">
    <source>
        <dbReference type="Pfam" id="PF13514"/>
    </source>
</evidence>
<feature type="coiled-coil region" evidence="1">
    <location>
        <begin position="833"/>
        <end position="860"/>
    </location>
</feature>
<dbReference type="InterPro" id="IPR027417">
    <property type="entry name" value="P-loop_NTPase"/>
</dbReference>
<feature type="coiled-coil region" evidence="1">
    <location>
        <begin position="664"/>
        <end position="760"/>
    </location>
</feature>
<feature type="region of interest" description="Disordered" evidence="2">
    <location>
        <begin position="964"/>
        <end position="986"/>
    </location>
</feature>
<organism evidence="5 6">
    <name type="scientific">Desulfovibrio subterraneus</name>
    <dbReference type="NCBI Taxonomy" id="2718620"/>
    <lineage>
        <taxon>Bacteria</taxon>
        <taxon>Pseudomonadati</taxon>
        <taxon>Thermodesulfobacteriota</taxon>
        <taxon>Desulfovibrionia</taxon>
        <taxon>Desulfovibrionales</taxon>
        <taxon>Desulfovibrionaceae</taxon>
        <taxon>Desulfovibrio</taxon>
    </lineage>
</organism>
<feature type="domain" description="YhaN AAA" evidence="4">
    <location>
        <begin position="1"/>
        <end position="202"/>
    </location>
</feature>
<accession>A0A7J0BNZ0</accession>
<dbReference type="RefSeq" id="WP_174406632.1">
    <property type="nucleotide sequence ID" value="NZ_BLVO01000016.1"/>
</dbReference>
<feature type="coiled-coil region" evidence="1">
    <location>
        <begin position="1141"/>
        <end position="1198"/>
    </location>
</feature>
<protein>
    <recommendedName>
        <fullName evidence="4">YhaN AAA domain-containing protein</fullName>
    </recommendedName>
</protein>
<sequence length="1374" mass="150610">MIIRDFTMDGFGIFAGQNVNGLPDGISIFLGNNEAGKTTCLRFFRHILFGYPTPSHREFTPALRGGTPGGSLLLHTGTHGLLRMERRPGVRGGPVSLHRNSGEPLDTELLNTLLGGVTKEVYESVYGFSLTELQELASLNGDKVRHALYGASFGAATKPVGQVLKSLDAAMENLYKFSGQKPLMNRKLAELEDTLRQIRECDNAVQAYEATVALRDAMTSELTSLQHRQAGQLAERNAIERRLSLWEQGERLQQLRAQLASIAPVIDNFPDEGVLRLERLREAIAERRAEQQGIALKISRLEERRQQLAIPAHQTVISHQSAITALAEEKGRYRSLAEQIATAARDISGTQAALHRTLEALGNEWDADRLRTFDRSLFTQERIEQFADAMQQADTGLAHAREQHEVRKRELEKAETERDNAKANLARLCGQETMADPALVEELGARREHVRRILSDLPRRRQTHSQTEQELDSDIVRLVPHWHREHILALDTSFTAREAVAGAARTLADSERALHDATVLHQSAATQLEQHDERLAGRQAEIRQHVAPTREEAEARKAALRSLRSLLRDVVEARHRLESLCTQQSVRQASRPAPALLAAGYSIMALVFAAGCVLSVVSANLAQLPQAVAMHIPQVPLYAAAGLVLVSLCGAALLYLRARSGAPDAELQAQIEQEEAKLHGLTEQMQSLCVAAGAASPEQADLDRAELAADAMRDAAENHHRLLRSLEELRQERERLARQLAETVRSMDSARNERDLARQNWSVRLRDLQLPATATPEVALSIFDRVEGIRARLQGLETAMQETAAMRSAVDSYLELAKQLSPEAASPSEDELLSLADHAVDNARRQRETATEQARAAQMLAERDAQAKQCLAAVEAARQREEAAANTRNTLAAEWREWLTVRGLVSTLSPATALVALRHVGEGVQLLDTLEQQMRHHTALQREADAYAERQDALLAAAQAALHLSGSHDGSESPMAAQSEEQGRTGKTLADRLAATDRLSQALAAAREALAEHTALERELPELRGALQTCQNRLRTFEAEHLELLRHGGAQPAHDAPEALSEAEERFRQRGAAYAARVTVLNEMTPLQASLEAALAAGTARAETGSSPDSAEGQASPALLLETFLAEPLSGDAKAELAARLQTLDSALADDRKQENELRQQISDSSTALKNLANAEQMSELRSREAAIREDLHQLSRQWARHAMARQLVLSAKRTFEQQRQPAVIRHASGFFRTITGGAYSGLHTSLEDDSIRALLPGGKSRLPDQLSRGTREQLFLALRLGFILSHSAGAEALPVIMDDILVNFDPGRASLTAQALAELAEHNQILFFTCHPQTADTLLATAPSAALYKVADGTITAERTDTRRGAAVAASTA</sequence>
<keyword evidence="3" id="KW-0472">Membrane</keyword>
<reference evidence="5 6" key="1">
    <citation type="submission" date="2020-05" db="EMBL/GenBank/DDBJ databases">
        <title>Draft genome sequence of Desulfovibrio sp. strain HN2T.</title>
        <authorList>
            <person name="Ueno A."/>
            <person name="Tamazawa S."/>
            <person name="Tamamura S."/>
            <person name="Murakami T."/>
            <person name="Kiyama T."/>
            <person name="Inomata H."/>
            <person name="Amano Y."/>
            <person name="Miyakawa K."/>
            <person name="Tamaki H."/>
            <person name="Naganuma T."/>
            <person name="Kaneko K."/>
        </authorList>
    </citation>
    <scope>NUCLEOTIDE SEQUENCE [LARGE SCALE GENOMIC DNA]</scope>
    <source>
        <strain evidence="5 6">HN2</strain>
    </source>
</reference>
<evidence type="ECO:0000256" key="1">
    <source>
        <dbReference type="SAM" id="Coils"/>
    </source>
</evidence>
<proteinExistence type="predicted"/>
<keyword evidence="1" id="KW-0175">Coiled coil</keyword>
<dbReference type="Gene3D" id="3.40.50.300">
    <property type="entry name" value="P-loop containing nucleotide triphosphate hydrolases"/>
    <property type="match status" value="2"/>
</dbReference>
<dbReference type="SUPFAM" id="SSF52540">
    <property type="entry name" value="P-loop containing nucleoside triphosphate hydrolases"/>
    <property type="match status" value="1"/>
</dbReference>
<dbReference type="PANTHER" id="PTHR41259">
    <property type="entry name" value="DOUBLE-STRAND BREAK REPAIR RAD50 ATPASE, PUTATIVE-RELATED"/>
    <property type="match status" value="1"/>
</dbReference>
<evidence type="ECO:0000313" key="6">
    <source>
        <dbReference type="Proteomes" id="UP000503840"/>
    </source>
</evidence>
<gene>
    <name evidence="5" type="ORF">DSM101010T_33560</name>
</gene>
<comment type="caution">
    <text evidence="5">The sequence shown here is derived from an EMBL/GenBank/DDBJ whole genome shotgun (WGS) entry which is preliminary data.</text>
</comment>
<evidence type="ECO:0000256" key="2">
    <source>
        <dbReference type="SAM" id="MobiDB-lite"/>
    </source>
</evidence>
<evidence type="ECO:0000256" key="3">
    <source>
        <dbReference type="SAM" id="Phobius"/>
    </source>
</evidence>
<name>A0A7J0BNZ0_9BACT</name>
<dbReference type="Pfam" id="PF13514">
    <property type="entry name" value="AAA_27"/>
    <property type="match status" value="1"/>
</dbReference>
<feature type="coiled-coil region" evidence="1">
    <location>
        <begin position="999"/>
        <end position="1026"/>
    </location>
</feature>
<feature type="coiled-coil region" evidence="1">
    <location>
        <begin position="397"/>
        <end position="431"/>
    </location>
</feature>
<keyword evidence="6" id="KW-1185">Reference proteome</keyword>